<feature type="domain" description="IMP biosynthesis enzyme PurP C-terminal" evidence="12">
    <location>
        <begin position="176"/>
        <end position="362"/>
    </location>
</feature>
<dbReference type="PANTHER" id="PTHR38147:SF2">
    <property type="entry name" value="5-FORMAMINOIMIDAZOLE-4-CARBOXAMIDE-1-(BETA)-D-RIBOFURANOSYL 5'-MONOPHOSPHATE SYNTHETASE"/>
    <property type="match status" value="1"/>
</dbReference>
<dbReference type="InterPro" id="IPR016185">
    <property type="entry name" value="PreATP-grasp_dom_sf"/>
</dbReference>
<comment type="cofactor">
    <cofactor evidence="1">
        <name>Mn(2+)</name>
        <dbReference type="ChEBI" id="CHEBI:29035"/>
    </cofactor>
</comment>
<dbReference type="AlphaFoldDB" id="A0AAP2RF83"/>
<evidence type="ECO:0000256" key="4">
    <source>
        <dbReference type="ARBA" id="ARBA00022723"/>
    </source>
</evidence>
<evidence type="ECO:0000256" key="6">
    <source>
        <dbReference type="ARBA" id="ARBA00022755"/>
    </source>
</evidence>
<evidence type="ECO:0000256" key="1">
    <source>
        <dbReference type="ARBA" id="ARBA00001936"/>
    </source>
</evidence>
<dbReference type="EMBL" id="PGCK01000015">
    <property type="protein sequence ID" value="MCD1296228.1"/>
    <property type="molecule type" value="Genomic_DNA"/>
</dbReference>
<feature type="binding site" evidence="10">
    <location>
        <position position="259"/>
    </location>
    <ligand>
        <name>5-amino-1-(5-phospho-beta-D-ribosyl)imidazole-4-carboxamide</name>
        <dbReference type="ChEBI" id="CHEBI:58475"/>
    </ligand>
</feature>
<keyword evidence="4" id="KW-0479">Metal-binding</keyword>
<evidence type="ECO:0000259" key="11">
    <source>
        <dbReference type="Pfam" id="PF06849"/>
    </source>
</evidence>
<dbReference type="GO" id="GO:0016879">
    <property type="term" value="F:ligase activity, forming carbon-nitrogen bonds"/>
    <property type="evidence" value="ECO:0007669"/>
    <property type="project" value="UniProtKB-UniRule"/>
</dbReference>
<sequence>MVISKDEIKEVLKKYDPNKITVCTIASHSSLHVFRGAYDEGLRRCAICAKGREVPYQRFRSADEYIVVDKFADVNDEKLQQKLRDMNAIIIPHGSFVAYVGLDRIENDFLVPMLGNRNILRWEAERDRVTKLFDAANIRKPLKIDGPDKIDRACMVKFPGARGGRGYFVTDSPAGFDEKMKLMINKGWLVEEDRAKAHIEEYVAGDIYCMHYFYSQLTGEVEMLGMDRRHEANIDGLVRIPAKDQMEAGLQPTYVVTGNFPVVARESLLDQAFAMGDRLAEVAGKMVPPGLLGAFCIQTMCTDNLEFVAFEISARQDGGTNTFMNGSAYSYLRYGPGMSMGRRYCLEIKEAIKQNRLEDILT</sequence>
<organism evidence="13 14">
    <name type="scientific">Methanooceanicella nereidis</name>
    <dbReference type="NCBI Taxonomy" id="2052831"/>
    <lineage>
        <taxon>Archaea</taxon>
        <taxon>Methanobacteriati</taxon>
        <taxon>Methanobacteriota</taxon>
        <taxon>Stenosarchaea group</taxon>
        <taxon>Methanomicrobia</taxon>
        <taxon>Methanocellales</taxon>
        <taxon>Methanocellaceae</taxon>
        <taxon>Methanooceanicella</taxon>
    </lineage>
</organism>
<comment type="pathway">
    <text evidence="10">Purine metabolism; IMP biosynthesis via de novo pathway; 5-formamido-1-(5-phospho-D-ribosyl)imidazole-4-carboxamide from 5-amino-1-(5-phospho-D-ribosyl)imidazole-4-carboxamide (formate route): step 1/1.</text>
</comment>
<dbReference type="HAMAP" id="MF_01163">
    <property type="entry name" value="IMP_biosynth_PurP"/>
    <property type="match status" value="1"/>
</dbReference>
<keyword evidence="8" id="KW-0460">Magnesium</keyword>
<evidence type="ECO:0000259" key="12">
    <source>
        <dbReference type="Pfam" id="PF06973"/>
    </source>
</evidence>
<name>A0AAP2RF83_9EURY</name>
<dbReference type="EC" id="6.3.4.23" evidence="10"/>
<dbReference type="SUPFAM" id="SSF52440">
    <property type="entry name" value="PreATP-grasp domain"/>
    <property type="match status" value="1"/>
</dbReference>
<dbReference type="GO" id="GO:0000287">
    <property type="term" value="F:magnesium ion binding"/>
    <property type="evidence" value="ECO:0007669"/>
    <property type="project" value="InterPro"/>
</dbReference>
<keyword evidence="9" id="KW-0464">Manganese</keyword>
<dbReference type="SUPFAM" id="SSF56059">
    <property type="entry name" value="Glutathione synthetase ATP-binding domain-like"/>
    <property type="match status" value="1"/>
</dbReference>
<dbReference type="Pfam" id="PF06973">
    <property type="entry name" value="DUF1297"/>
    <property type="match status" value="1"/>
</dbReference>
<dbReference type="Gene3D" id="3.30.470.20">
    <property type="entry name" value="ATP-grasp fold, B domain"/>
    <property type="match status" value="1"/>
</dbReference>
<protein>
    <recommendedName>
        <fullName evidence="10">5-formaminoimidazole-4-carboxamide-1-(beta)-D-ribofuranosyl 5'-monophosphate synthetase</fullName>
        <ecNumber evidence="10">6.3.4.23</ecNumber>
    </recommendedName>
    <alternativeName>
        <fullName evidence="10">5-aminoimidazole-4-carboxamide-1-beta-D-ribofuranosyl 5'-monophosphate--formate ligase</fullName>
    </alternativeName>
</protein>
<dbReference type="Pfam" id="PF06849">
    <property type="entry name" value="DUF1246"/>
    <property type="match status" value="1"/>
</dbReference>
<evidence type="ECO:0000256" key="7">
    <source>
        <dbReference type="ARBA" id="ARBA00022840"/>
    </source>
</evidence>
<evidence type="ECO:0000313" key="13">
    <source>
        <dbReference type="EMBL" id="MCD1296228.1"/>
    </source>
</evidence>
<dbReference type="InterPro" id="IPR013815">
    <property type="entry name" value="ATP_grasp_subdomain_1"/>
</dbReference>
<keyword evidence="5 10" id="KW-0547">Nucleotide-binding</keyword>
<dbReference type="Gene3D" id="3.30.1490.20">
    <property type="entry name" value="ATP-grasp fold, A domain"/>
    <property type="match status" value="1"/>
</dbReference>
<keyword evidence="6 10" id="KW-0658">Purine biosynthesis</keyword>
<proteinExistence type="inferred from homology"/>
<dbReference type="NCBIfam" id="NF009780">
    <property type="entry name" value="PRK13278.1-5"/>
    <property type="match status" value="1"/>
</dbReference>
<dbReference type="InterPro" id="IPR023656">
    <property type="entry name" value="IMP_biosynth_PurP"/>
</dbReference>
<evidence type="ECO:0000313" key="14">
    <source>
        <dbReference type="Proteomes" id="UP001320159"/>
    </source>
</evidence>
<accession>A0AAP2RF83</accession>
<reference evidence="13 14" key="1">
    <citation type="submission" date="2017-11" db="EMBL/GenBank/DDBJ databases">
        <title>Isolation and Characterization of Family Methanocellaceae Species from Potential Methane Hydrate Area Offshore Southwestern Taiwan.</title>
        <authorList>
            <person name="Zhang W.-L."/>
            <person name="Chen W.-C."/>
            <person name="Lai M.-C."/>
            <person name="Chen S.-C."/>
        </authorList>
    </citation>
    <scope>NUCLEOTIDE SEQUENCE [LARGE SCALE GENOMIC DNA]</scope>
    <source>
        <strain evidence="13 14">CWC-04</strain>
    </source>
</reference>
<feature type="domain" description="IMP biosynthesis enzyme PurP N-terminal" evidence="11">
    <location>
        <begin position="22"/>
        <end position="143"/>
    </location>
</feature>
<keyword evidence="3 10" id="KW-0436">Ligase</keyword>
<evidence type="ECO:0000256" key="2">
    <source>
        <dbReference type="ARBA" id="ARBA00001946"/>
    </source>
</evidence>
<dbReference type="GO" id="GO:0006189">
    <property type="term" value="P:'de novo' IMP biosynthetic process"/>
    <property type="evidence" value="ECO:0007669"/>
    <property type="project" value="UniProtKB-UniRule"/>
</dbReference>
<dbReference type="GO" id="GO:0005524">
    <property type="term" value="F:ATP binding"/>
    <property type="evidence" value="ECO:0007669"/>
    <property type="project" value="UniProtKB-KW"/>
</dbReference>
<dbReference type="RefSeq" id="WP_255668607.1">
    <property type="nucleotide sequence ID" value="NZ_PGCK01000015.1"/>
</dbReference>
<dbReference type="PIRSF" id="PIRSF004602">
    <property type="entry name" value="ATPgrasp_PurP"/>
    <property type="match status" value="1"/>
</dbReference>
<dbReference type="InterPro" id="IPR009720">
    <property type="entry name" value="IMP_biosynth_PurP_C"/>
</dbReference>
<comment type="cofactor">
    <cofactor evidence="2">
        <name>Mg(2+)</name>
        <dbReference type="ChEBI" id="CHEBI:18420"/>
    </cofactor>
</comment>
<comment type="catalytic activity">
    <reaction evidence="10">
        <text>5-amino-1-(5-phospho-beta-D-ribosyl)imidazole-4-carboxamide + formate + ATP = 5-formamido-1-(5-phospho-D-ribosyl)imidazole-4-carboxamide + ADP + phosphate</text>
        <dbReference type="Rhea" id="RHEA:24836"/>
        <dbReference type="ChEBI" id="CHEBI:15740"/>
        <dbReference type="ChEBI" id="CHEBI:30616"/>
        <dbReference type="ChEBI" id="CHEBI:43474"/>
        <dbReference type="ChEBI" id="CHEBI:58467"/>
        <dbReference type="ChEBI" id="CHEBI:58475"/>
        <dbReference type="ChEBI" id="CHEBI:456216"/>
        <dbReference type="EC" id="6.3.4.23"/>
    </reaction>
</comment>
<feature type="binding site" evidence="10">
    <location>
        <position position="95"/>
    </location>
    <ligand>
        <name>5-amino-1-(5-phospho-beta-D-ribosyl)imidazole-4-carboxamide</name>
        <dbReference type="ChEBI" id="CHEBI:58475"/>
    </ligand>
</feature>
<dbReference type="Gene3D" id="3.40.50.20">
    <property type="match status" value="1"/>
</dbReference>
<feature type="binding site" evidence="10">
    <location>
        <position position="28"/>
    </location>
    <ligand>
        <name>5-amino-1-(5-phospho-beta-D-ribosyl)imidazole-4-carboxamide</name>
        <dbReference type="ChEBI" id="CHEBI:58475"/>
    </ligand>
</feature>
<gene>
    <name evidence="10 13" type="primary">purP</name>
    <name evidence="13" type="ORF">CUJ83_14595</name>
</gene>
<dbReference type="InterPro" id="IPR010672">
    <property type="entry name" value="IMP_biosynth_PurP_N"/>
</dbReference>
<dbReference type="Proteomes" id="UP001320159">
    <property type="component" value="Unassembled WGS sequence"/>
</dbReference>
<evidence type="ECO:0000256" key="9">
    <source>
        <dbReference type="ARBA" id="ARBA00023211"/>
    </source>
</evidence>
<feature type="binding site" evidence="10">
    <location>
        <position position="231"/>
    </location>
    <ligand>
        <name>ATP</name>
        <dbReference type="ChEBI" id="CHEBI:30616"/>
    </ligand>
</feature>
<evidence type="ECO:0000256" key="8">
    <source>
        <dbReference type="ARBA" id="ARBA00022842"/>
    </source>
</evidence>
<comment type="similarity">
    <text evidence="10">Belongs to the phosphohexose mutase family.</text>
</comment>
<evidence type="ECO:0000256" key="3">
    <source>
        <dbReference type="ARBA" id="ARBA00022598"/>
    </source>
</evidence>
<keyword evidence="14" id="KW-1185">Reference proteome</keyword>
<comment type="caution">
    <text evidence="13">The sequence shown here is derived from an EMBL/GenBank/DDBJ whole genome shotgun (WGS) entry which is preliminary data.</text>
</comment>
<evidence type="ECO:0000256" key="5">
    <source>
        <dbReference type="ARBA" id="ARBA00022741"/>
    </source>
</evidence>
<keyword evidence="7 10" id="KW-0067">ATP-binding</keyword>
<evidence type="ECO:0000256" key="10">
    <source>
        <dbReference type="HAMAP-Rule" id="MF_01163"/>
    </source>
</evidence>
<comment type="function">
    <text evidence="10">Catalyzes the ATP- and formate-dependent formylation of 5-aminoimidazole-4-carboxamide-1-beta-d-ribofuranosyl 5'-monophosphate (AICAR) to 5-formaminoimidazole-4-carboxamide-1-beta-d-ribofuranosyl 5'-monophosphate (FAICAR) in the absence of folates.</text>
</comment>
<dbReference type="PANTHER" id="PTHR38147">
    <property type="entry name" value="5-FORMAMINOIMIDAZOLE-4-CARBOXAMIDE-1-(BETA)-D-RIBOFURANOSYL 5'-MONOPHOSPHATE SYNTHETASE-RELATED"/>
    <property type="match status" value="1"/>
</dbReference>